<evidence type="ECO:0008006" key="4">
    <source>
        <dbReference type="Google" id="ProtNLM"/>
    </source>
</evidence>
<name>A0ABT5ZFB5_9ACTN</name>
<protein>
    <recommendedName>
        <fullName evidence="4">Integral membrane protein</fullName>
    </recommendedName>
</protein>
<proteinExistence type="predicted"/>
<evidence type="ECO:0000313" key="2">
    <source>
        <dbReference type="EMBL" id="MDF3288517.1"/>
    </source>
</evidence>
<dbReference type="Proteomes" id="UP001216579">
    <property type="component" value="Unassembled WGS sequence"/>
</dbReference>
<dbReference type="EMBL" id="JARJBC010000002">
    <property type="protein sequence ID" value="MDF3288517.1"/>
    <property type="molecule type" value="Genomic_DNA"/>
</dbReference>
<organism evidence="2 3">
    <name type="scientific">Streptomyces silvisoli</name>
    <dbReference type="NCBI Taxonomy" id="3034235"/>
    <lineage>
        <taxon>Bacteria</taxon>
        <taxon>Bacillati</taxon>
        <taxon>Actinomycetota</taxon>
        <taxon>Actinomycetes</taxon>
        <taxon>Kitasatosporales</taxon>
        <taxon>Streptomycetaceae</taxon>
        <taxon>Streptomyces</taxon>
    </lineage>
</organism>
<feature type="transmembrane region" description="Helical" evidence="1">
    <location>
        <begin position="198"/>
        <end position="217"/>
    </location>
</feature>
<sequence length="237" mass="25822">MSTAEARLRRAAYREWGALVADLRIASVRRRWRAIPLTIAAVVLISVLQLVQHTAWGDDLVNRSGVVSATLLWWKALLRTPLSLFVPALDLPVWGALAQVLVVFGIAEITLGKARTVGIAYLSTLAGTTYARWGVSRGPHAVLGLAPIDAFIRDTGPSAAVVALAVCVAWRYRAWWTAGVVAGSMVVEAALWPNLAGWEHLAAILTAVGWCLVDDAVRRRRKRRTDRPAEGRPPARL</sequence>
<evidence type="ECO:0000256" key="1">
    <source>
        <dbReference type="SAM" id="Phobius"/>
    </source>
</evidence>
<keyword evidence="3" id="KW-1185">Reference proteome</keyword>
<keyword evidence="1" id="KW-1133">Transmembrane helix</keyword>
<reference evidence="2 3" key="1">
    <citation type="submission" date="2023-03" db="EMBL/GenBank/DDBJ databases">
        <title>Draft genome sequence of Streptomyces sp. RB6PN23 isolated from peat swamp forest in Thailand.</title>
        <authorList>
            <person name="Klaysubun C."/>
            <person name="Duangmal K."/>
        </authorList>
    </citation>
    <scope>NUCLEOTIDE SEQUENCE [LARGE SCALE GENOMIC DNA]</scope>
    <source>
        <strain evidence="2 3">RB6PN23</strain>
    </source>
</reference>
<keyword evidence="1" id="KW-0812">Transmembrane</keyword>
<feature type="transmembrane region" description="Helical" evidence="1">
    <location>
        <begin position="91"/>
        <end position="111"/>
    </location>
</feature>
<gene>
    <name evidence="2" type="ORF">P3G67_04615</name>
</gene>
<feature type="transmembrane region" description="Helical" evidence="1">
    <location>
        <begin position="34"/>
        <end position="51"/>
    </location>
</feature>
<keyword evidence="1" id="KW-0472">Membrane</keyword>
<dbReference type="RefSeq" id="WP_276092295.1">
    <property type="nucleotide sequence ID" value="NZ_JARJBC010000002.1"/>
</dbReference>
<comment type="caution">
    <text evidence="2">The sequence shown here is derived from an EMBL/GenBank/DDBJ whole genome shotgun (WGS) entry which is preliminary data.</text>
</comment>
<evidence type="ECO:0000313" key="3">
    <source>
        <dbReference type="Proteomes" id="UP001216579"/>
    </source>
</evidence>
<accession>A0ABT5ZFB5</accession>
<feature type="transmembrane region" description="Helical" evidence="1">
    <location>
        <begin position="174"/>
        <end position="192"/>
    </location>
</feature>